<evidence type="ECO:0000256" key="1">
    <source>
        <dbReference type="ARBA" id="ARBA00022747"/>
    </source>
</evidence>
<keyword evidence="1" id="KW-0680">Restriction system</keyword>
<dbReference type="GO" id="GO:0003677">
    <property type="term" value="F:DNA binding"/>
    <property type="evidence" value="ECO:0007669"/>
    <property type="project" value="UniProtKB-KW"/>
</dbReference>
<dbReference type="InterPro" id="IPR051212">
    <property type="entry name" value="Type-I_RE_S_subunit"/>
</dbReference>
<accession>A0A9X1P552</accession>
<dbReference type="EMBL" id="JAJUWU010000016">
    <property type="protein sequence ID" value="MCE7029436.1"/>
    <property type="molecule type" value="Genomic_DNA"/>
</dbReference>
<keyword evidence="4" id="KW-0378">Hydrolase</keyword>
<feature type="region of interest" description="Disordered" evidence="3">
    <location>
        <begin position="90"/>
        <end position="126"/>
    </location>
</feature>
<name>A0A9X1P552_9HYPH</name>
<keyword evidence="4" id="KW-0255">Endonuclease</keyword>
<proteinExistence type="predicted"/>
<evidence type="ECO:0000256" key="2">
    <source>
        <dbReference type="ARBA" id="ARBA00023125"/>
    </source>
</evidence>
<organism evidence="4 5">
    <name type="scientific">Jiella avicenniae</name>
    <dbReference type="NCBI Taxonomy" id="2907202"/>
    <lineage>
        <taxon>Bacteria</taxon>
        <taxon>Pseudomonadati</taxon>
        <taxon>Pseudomonadota</taxon>
        <taxon>Alphaproteobacteria</taxon>
        <taxon>Hyphomicrobiales</taxon>
        <taxon>Aurantimonadaceae</taxon>
        <taxon>Jiella</taxon>
    </lineage>
</organism>
<dbReference type="GO" id="GO:0009307">
    <property type="term" value="P:DNA restriction-modification system"/>
    <property type="evidence" value="ECO:0007669"/>
    <property type="project" value="UniProtKB-KW"/>
</dbReference>
<evidence type="ECO:0000313" key="4">
    <source>
        <dbReference type="EMBL" id="MCE7029436.1"/>
    </source>
</evidence>
<evidence type="ECO:0000256" key="3">
    <source>
        <dbReference type="SAM" id="MobiDB-lite"/>
    </source>
</evidence>
<keyword evidence="4" id="KW-0540">Nuclease</keyword>
<keyword evidence="5" id="KW-1185">Reference proteome</keyword>
<dbReference type="GO" id="GO:0004519">
    <property type="term" value="F:endonuclease activity"/>
    <property type="evidence" value="ECO:0007669"/>
    <property type="project" value="UniProtKB-KW"/>
</dbReference>
<reference evidence="4" key="1">
    <citation type="submission" date="2022-01" db="EMBL/GenBank/DDBJ databases">
        <title>Jiella avicenniae sp. nov., a novel endophytic bacterium isolated from bark of Avicennia marina.</title>
        <authorList>
            <person name="Tuo L."/>
        </authorList>
    </citation>
    <scope>NUCLEOTIDE SEQUENCE</scope>
    <source>
        <strain evidence="4">CBK1P-4</strain>
    </source>
</reference>
<dbReference type="EC" id="3.1.21.-" evidence="4"/>
<dbReference type="InterPro" id="IPR044946">
    <property type="entry name" value="Restrct_endonuc_typeI_TRD_sf"/>
</dbReference>
<dbReference type="RefSeq" id="WP_233720430.1">
    <property type="nucleotide sequence ID" value="NZ_JAJUWU010000016.1"/>
</dbReference>
<evidence type="ECO:0000313" key="5">
    <source>
        <dbReference type="Proteomes" id="UP001139035"/>
    </source>
</evidence>
<dbReference type="Gene3D" id="3.90.220.20">
    <property type="entry name" value="DNA methylase specificity domains"/>
    <property type="match status" value="1"/>
</dbReference>
<keyword evidence="2" id="KW-0238">DNA-binding</keyword>
<sequence>MLARYINSPIGREWVSKYASQQVGQANLNGSKLRALGIPLPPPTEQIQMERILDSTFARADRMEAEAARARKLLDRLEQSILAKAFRGELVPQDPNDEPASVLLERIRTERAKAPKPKRGRRKASA</sequence>
<comment type="caution">
    <text evidence="4">The sequence shown here is derived from an EMBL/GenBank/DDBJ whole genome shotgun (WGS) entry which is preliminary data.</text>
</comment>
<gene>
    <name evidence="4" type="ORF">LZD57_15705</name>
</gene>
<protein>
    <submittedName>
        <fullName evidence="4">Restriction endonuclease subunit S</fullName>
        <ecNumber evidence="4">3.1.21.-</ecNumber>
    </submittedName>
</protein>
<dbReference type="Proteomes" id="UP001139035">
    <property type="component" value="Unassembled WGS sequence"/>
</dbReference>
<dbReference type="PANTHER" id="PTHR43140:SF1">
    <property type="entry name" value="TYPE I RESTRICTION ENZYME ECOKI SPECIFICITY SUBUNIT"/>
    <property type="match status" value="1"/>
</dbReference>
<dbReference type="SUPFAM" id="SSF116734">
    <property type="entry name" value="DNA methylase specificity domain"/>
    <property type="match status" value="1"/>
</dbReference>
<feature type="compositionally biased region" description="Basic residues" evidence="3">
    <location>
        <begin position="114"/>
        <end position="126"/>
    </location>
</feature>
<dbReference type="AlphaFoldDB" id="A0A9X1P552"/>
<dbReference type="PANTHER" id="PTHR43140">
    <property type="entry name" value="TYPE-1 RESTRICTION ENZYME ECOKI SPECIFICITY PROTEIN"/>
    <property type="match status" value="1"/>
</dbReference>
<dbReference type="GO" id="GO:0016787">
    <property type="term" value="F:hydrolase activity"/>
    <property type="evidence" value="ECO:0007669"/>
    <property type="project" value="UniProtKB-KW"/>
</dbReference>